<feature type="domain" description="STAS" evidence="1">
    <location>
        <begin position="19"/>
        <end position="66"/>
    </location>
</feature>
<accession>A0A6S6M203</accession>
<dbReference type="Gene3D" id="3.30.750.24">
    <property type="entry name" value="STAS domain"/>
    <property type="match status" value="1"/>
</dbReference>
<evidence type="ECO:0000313" key="2">
    <source>
        <dbReference type="EMBL" id="BCG47793.1"/>
    </source>
</evidence>
<dbReference type="AlphaFoldDB" id="A0A6S6M203"/>
<protein>
    <submittedName>
        <fullName evidence="2">Sulfate transporter/antisigma-factor antagonist STAS</fullName>
    </submittedName>
</protein>
<organism evidence="2 3">
    <name type="scientific">Citrifermentans bremense</name>
    <dbReference type="NCBI Taxonomy" id="60035"/>
    <lineage>
        <taxon>Bacteria</taxon>
        <taxon>Pseudomonadati</taxon>
        <taxon>Thermodesulfobacteriota</taxon>
        <taxon>Desulfuromonadia</taxon>
        <taxon>Geobacterales</taxon>
        <taxon>Geobacteraceae</taxon>
        <taxon>Citrifermentans</taxon>
    </lineage>
</organism>
<evidence type="ECO:0000313" key="3">
    <source>
        <dbReference type="Proteomes" id="UP000515472"/>
    </source>
</evidence>
<reference evidence="2 3" key="1">
    <citation type="submission" date="2020-06" db="EMBL/GenBank/DDBJ databases">
        <title>Interaction of electrochemicaly active bacteria, Geobacter bremensis R4 on different carbon anode.</title>
        <authorList>
            <person name="Meng L."/>
            <person name="Yoshida N."/>
        </authorList>
    </citation>
    <scope>NUCLEOTIDE SEQUENCE [LARGE SCALE GENOMIC DNA]</scope>
    <source>
        <strain evidence="2 3">R4</strain>
    </source>
</reference>
<dbReference type="Proteomes" id="UP000515472">
    <property type="component" value="Chromosome"/>
</dbReference>
<evidence type="ECO:0000259" key="1">
    <source>
        <dbReference type="PROSITE" id="PS50801"/>
    </source>
</evidence>
<dbReference type="InterPro" id="IPR036513">
    <property type="entry name" value="STAS_dom_sf"/>
</dbReference>
<dbReference type="SUPFAM" id="SSF52091">
    <property type="entry name" value="SpoIIaa-like"/>
    <property type="match status" value="1"/>
</dbReference>
<dbReference type="CDD" id="cd07043">
    <property type="entry name" value="STAS_anti-anti-sigma_factors"/>
    <property type="match status" value="1"/>
</dbReference>
<dbReference type="Pfam" id="PF13466">
    <property type="entry name" value="STAS_2"/>
    <property type="match status" value="1"/>
</dbReference>
<gene>
    <name evidence="2" type="ORF">GEOBRER4_n2641</name>
</gene>
<name>A0A6S6M203_9BACT</name>
<dbReference type="InterPro" id="IPR002645">
    <property type="entry name" value="STAS_dom"/>
</dbReference>
<keyword evidence="3" id="KW-1185">Reference proteome</keyword>
<dbReference type="RefSeq" id="WP_185242640.1">
    <property type="nucleotide sequence ID" value="NZ_AP023213.1"/>
</dbReference>
<dbReference type="PROSITE" id="PS50801">
    <property type="entry name" value="STAS"/>
    <property type="match status" value="1"/>
</dbReference>
<sequence>MDDLKLECRQDPKAAGKQVLKVSGGVTIGDAGGLRQALLAALEKGSELQVDLSEMTGIDLTGLQLLCAAHQSALLGGKWLYITDGGNMTFRDMAAGAGFRRHTGCARDTSYSCIWAGGES</sequence>
<dbReference type="KEGG" id="gbn:GEOBRER4_25430"/>
<dbReference type="InterPro" id="IPR058548">
    <property type="entry name" value="MlaB-like_STAS"/>
</dbReference>
<proteinExistence type="predicted"/>
<dbReference type="EMBL" id="AP023213">
    <property type="protein sequence ID" value="BCG47793.1"/>
    <property type="molecule type" value="Genomic_DNA"/>
</dbReference>